<dbReference type="PANTHER" id="PTHR43130">
    <property type="entry name" value="ARAC-FAMILY TRANSCRIPTIONAL REGULATOR"/>
    <property type="match status" value="1"/>
</dbReference>
<accession>A0A2U1CQ61</accession>
<sequence>MQLTFLLYPGVEPIDLAPLGVFSMGKRVVPELSYRCAATSMNAVELSNGLKVMPDIMLEEIEDLDVLLVPGGPGWKDAASDPQILDFIRRWVPGATICSVCTGAMILAEAGVLDGLAATTKNLVIPPEPSVMDELKRRYPKVAATEALLVDNSTVVTGGGVTLCIDTALYLIESRYGEEAADEIARIMEYSAARQANAARMPMVLAAAQSKTS</sequence>
<dbReference type="Pfam" id="PF01965">
    <property type="entry name" value="DJ-1_PfpI"/>
    <property type="match status" value="1"/>
</dbReference>
<dbReference type="EMBL" id="QEKO01000001">
    <property type="protein sequence ID" value="PVY68019.1"/>
    <property type="molecule type" value="Genomic_DNA"/>
</dbReference>
<evidence type="ECO:0000313" key="3">
    <source>
        <dbReference type="Proteomes" id="UP000246145"/>
    </source>
</evidence>
<reference evidence="2 3" key="1">
    <citation type="submission" date="2018-04" db="EMBL/GenBank/DDBJ databases">
        <title>Genomic Encyclopedia of Type Strains, Phase IV (KMG-IV): sequencing the most valuable type-strain genomes for metagenomic binning, comparative biology and taxonomic classification.</title>
        <authorList>
            <person name="Goeker M."/>
        </authorList>
    </citation>
    <scope>NUCLEOTIDE SEQUENCE [LARGE SCALE GENOMIC DNA]</scope>
    <source>
        <strain evidence="2 3">DSM 10065</strain>
    </source>
</reference>
<evidence type="ECO:0000259" key="1">
    <source>
        <dbReference type="Pfam" id="PF01965"/>
    </source>
</evidence>
<dbReference type="PANTHER" id="PTHR43130:SF3">
    <property type="entry name" value="HTH-TYPE TRANSCRIPTIONAL REGULATOR RV1931C"/>
    <property type="match status" value="1"/>
</dbReference>
<keyword evidence="3" id="KW-1185">Reference proteome</keyword>
<organism evidence="2 3">
    <name type="scientific">Pusillimonas noertemannii</name>
    <dbReference type="NCBI Taxonomy" id="305977"/>
    <lineage>
        <taxon>Bacteria</taxon>
        <taxon>Pseudomonadati</taxon>
        <taxon>Pseudomonadota</taxon>
        <taxon>Betaproteobacteria</taxon>
        <taxon>Burkholderiales</taxon>
        <taxon>Alcaligenaceae</taxon>
        <taxon>Pusillimonas</taxon>
    </lineage>
</organism>
<dbReference type="Proteomes" id="UP000246145">
    <property type="component" value="Unassembled WGS sequence"/>
</dbReference>
<dbReference type="CDD" id="cd03139">
    <property type="entry name" value="GATase1_PfpI_2"/>
    <property type="match status" value="1"/>
</dbReference>
<gene>
    <name evidence="2" type="ORF">C7440_0406</name>
</gene>
<dbReference type="InterPro" id="IPR029062">
    <property type="entry name" value="Class_I_gatase-like"/>
</dbReference>
<dbReference type="InterPro" id="IPR002818">
    <property type="entry name" value="DJ-1/PfpI"/>
</dbReference>
<dbReference type="Gene3D" id="3.40.50.880">
    <property type="match status" value="1"/>
</dbReference>
<proteinExistence type="predicted"/>
<dbReference type="InterPro" id="IPR052158">
    <property type="entry name" value="INH-QAR"/>
</dbReference>
<dbReference type="SUPFAM" id="SSF52317">
    <property type="entry name" value="Class I glutamine amidotransferase-like"/>
    <property type="match status" value="1"/>
</dbReference>
<dbReference type="STRING" id="1231391.GCA_000308195_01810"/>
<dbReference type="AlphaFoldDB" id="A0A2U1CQ61"/>
<dbReference type="RefSeq" id="WP_017524168.1">
    <property type="nucleotide sequence ID" value="NZ_JACCEX010000001.1"/>
</dbReference>
<dbReference type="GO" id="GO:0006355">
    <property type="term" value="P:regulation of DNA-templated transcription"/>
    <property type="evidence" value="ECO:0007669"/>
    <property type="project" value="TreeGrafter"/>
</dbReference>
<comment type="caution">
    <text evidence="2">The sequence shown here is derived from an EMBL/GenBank/DDBJ whole genome shotgun (WGS) entry which is preliminary data.</text>
</comment>
<dbReference type="OrthoDB" id="9803764at2"/>
<feature type="domain" description="DJ-1/PfpI" evidence="1">
    <location>
        <begin position="18"/>
        <end position="173"/>
    </location>
</feature>
<evidence type="ECO:0000313" key="2">
    <source>
        <dbReference type="EMBL" id="PVY68019.1"/>
    </source>
</evidence>
<name>A0A2U1CQ61_9BURK</name>
<protein>
    <submittedName>
        <fullName evidence="2">DJ-1/PfpI family protein</fullName>
    </submittedName>
</protein>